<dbReference type="PATRIC" id="fig|543877.4.peg.2422"/>
<sequence length="265" mass="29736">MFCMRSMGFGGRGGRKRFIELRIIFTLLIGRPRRHRTRPALINPWAGRDHSRSCHARGFGRYDHGSAVHFADVALCCVPPAPLRLGSSGSMTLGYCRRRERPNHRNAGQHVDSYLPLDKPFRSVSDAPLRVCNVCRIIPYVEQNCKSRTVTAVHFDGEKFVAALDSTRRARNMTWRKVADEAQVSASTLTRLSQGKRPDVDSLGALTHWAGLDTDAFYRTDTPAQITEPLAKVTAYLRADPNLSDDGAKALEAILHATYEQFRKK</sequence>
<dbReference type="Proteomes" id="UP000037643">
    <property type="component" value="Chromosome"/>
</dbReference>
<protein>
    <submittedName>
        <fullName evidence="1">XRE family transcriptional regulator</fullName>
    </submittedName>
</protein>
<dbReference type="InterPro" id="IPR001387">
    <property type="entry name" value="Cro/C1-type_HTH"/>
</dbReference>
<dbReference type="KEGG" id="amx:AM2010_2388"/>
<keyword evidence="2" id="KW-1185">Reference proteome</keyword>
<reference evidence="1 2" key="1">
    <citation type="submission" date="2015-06" db="EMBL/GenBank/DDBJ databases">
        <authorList>
            <person name="Kim K.M."/>
        </authorList>
    </citation>
    <scope>NUCLEOTIDE SEQUENCE [LARGE SCALE GENOMIC DNA]</scope>
    <source>
        <strain evidence="1 2">KCTC 22370</strain>
    </source>
</reference>
<accession>A0A0G3XCW7</accession>
<evidence type="ECO:0000313" key="1">
    <source>
        <dbReference type="EMBL" id="AKM08444.1"/>
    </source>
</evidence>
<evidence type="ECO:0000313" key="2">
    <source>
        <dbReference type="Proteomes" id="UP000037643"/>
    </source>
</evidence>
<proteinExistence type="predicted"/>
<dbReference type="SUPFAM" id="SSF47413">
    <property type="entry name" value="lambda repressor-like DNA-binding domains"/>
    <property type="match status" value="1"/>
</dbReference>
<gene>
    <name evidence="1" type="ORF">AM2010_2388</name>
</gene>
<name>A0A0G3XCW7_9SPHN</name>
<dbReference type="CDD" id="cd00093">
    <property type="entry name" value="HTH_XRE"/>
    <property type="match status" value="1"/>
</dbReference>
<dbReference type="AlphaFoldDB" id="A0A0G3XCW7"/>
<dbReference type="EMBL" id="CP011805">
    <property type="protein sequence ID" value="AKM08444.1"/>
    <property type="molecule type" value="Genomic_DNA"/>
</dbReference>
<dbReference type="InterPro" id="IPR010982">
    <property type="entry name" value="Lambda_DNA-bd_dom_sf"/>
</dbReference>
<dbReference type="Gene3D" id="1.10.260.40">
    <property type="entry name" value="lambda repressor-like DNA-binding domains"/>
    <property type="match status" value="1"/>
</dbReference>
<dbReference type="GO" id="GO:0003677">
    <property type="term" value="F:DNA binding"/>
    <property type="evidence" value="ECO:0007669"/>
    <property type="project" value="InterPro"/>
</dbReference>
<organism evidence="1 2">
    <name type="scientific">Pelagerythrobacter marensis</name>
    <dbReference type="NCBI Taxonomy" id="543877"/>
    <lineage>
        <taxon>Bacteria</taxon>
        <taxon>Pseudomonadati</taxon>
        <taxon>Pseudomonadota</taxon>
        <taxon>Alphaproteobacteria</taxon>
        <taxon>Sphingomonadales</taxon>
        <taxon>Erythrobacteraceae</taxon>
        <taxon>Pelagerythrobacter</taxon>
    </lineage>
</organism>